<dbReference type="Pfam" id="PF06881">
    <property type="entry name" value="Elongin_A"/>
    <property type="match status" value="1"/>
</dbReference>
<accession>A0A9W8GJG2</accession>
<feature type="region of interest" description="Disordered" evidence="1">
    <location>
        <begin position="178"/>
        <end position="242"/>
    </location>
</feature>
<dbReference type="GO" id="GO:0070449">
    <property type="term" value="C:elongin complex"/>
    <property type="evidence" value="ECO:0007669"/>
    <property type="project" value="InterPro"/>
</dbReference>
<comment type="caution">
    <text evidence="2">The sequence shown here is derived from an EMBL/GenBank/DDBJ whole genome shotgun (WGS) entry which is preliminary data.</text>
</comment>
<dbReference type="EMBL" id="JANBTX010000074">
    <property type="protein sequence ID" value="KAJ2687383.1"/>
    <property type="molecule type" value="Genomic_DNA"/>
</dbReference>
<feature type="compositionally biased region" description="Basic residues" evidence="1">
    <location>
        <begin position="287"/>
        <end position="300"/>
    </location>
</feature>
<feature type="compositionally biased region" description="Low complexity" evidence="1">
    <location>
        <begin position="213"/>
        <end position="239"/>
    </location>
</feature>
<dbReference type="OrthoDB" id="21513at2759"/>
<organism evidence="2 3">
    <name type="scientific">Coemansia spiralis</name>
    <dbReference type="NCBI Taxonomy" id="417178"/>
    <lineage>
        <taxon>Eukaryota</taxon>
        <taxon>Fungi</taxon>
        <taxon>Fungi incertae sedis</taxon>
        <taxon>Zoopagomycota</taxon>
        <taxon>Kickxellomycotina</taxon>
        <taxon>Kickxellomycetes</taxon>
        <taxon>Kickxellales</taxon>
        <taxon>Kickxellaceae</taxon>
        <taxon>Coemansia</taxon>
    </lineage>
</organism>
<dbReference type="GO" id="GO:0006368">
    <property type="term" value="P:transcription elongation by RNA polymerase II"/>
    <property type="evidence" value="ECO:0007669"/>
    <property type="project" value="InterPro"/>
</dbReference>
<dbReference type="Proteomes" id="UP001151516">
    <property type="component" value="Unassembled WGS sequence"/>
</dbReference>
<protein>
    <submittedName>
        <fullName evidence="2">Elongin-A</fullName>
    </submittedName>
</protein>
<dbReference type="PANTHER" id="PTHR15141:SF76">
    <property type="entry name" value="TRANSCRIPTION ELONGATION FACTOR B POLYPEPTIDE 3"/>
    <property type="match status" value="1"/>
</dbReference>
<dbReference type="InterPro" id="IPR010684">
    <property type="entry name" value="RNA_pol_II_trans_fac_SIII_A"/>
</dbReference>
<dbReference type="PANTHER" id="PTHR15141">
    <property type="entry name" value="TRANSCRIPTION ELONGATION FACTOR B POLYPEPTIDE 3"/>
    <property type="match status" value="1"/>
</dbReference>
<feature type="compositionally biased region" description="Basic and acidic residues" evidence="1">
    <location>
        <begin position="320"/>
        <end position="354"/>
    </location>
</feature>
<dbReference type="Gene3D" id="6.10.250.3180">
    <property type="match status" value="1"/>
</dbReference>
<gene>
    <name evidence="2" type="primary">TCEB3</name>
    <name evidence="2" type="ORF">IWW39_002974</name>
</gene>
<dbReference type="InterPro" id="IPR051870">
    <property type="entry name" value="Elongin-A_domain"/>
</dbReference>
<evidence type="ECO:0000256" key="1">
    <source>
        <dbReference type="SAM" id="MobiDB-lite"/>
    </source>
</evidence>
<evidence type="ECO:0000313" key="2">
    <source>
        <dbReference type="EMBL" id="KAJ2687383.1"/>
    </source>
</evidence>
<evidence type="ECO:0000313" key="3">
    <source>
        <dbReference type="Proteomes" id="UP001151516"/>
    </source>
</evidence>
<dbReference type="AlphaFoldDB" id="A0A9W8GJG2"/>
<proteinExistence type="predicted"/>
<name>A0A9W8GJG2_9FUNG</name>
<sequence>MDSSAQERPCVVVPSLKELCQRALVANIDRLRHLGVTPQFLVADALAQCTPEQLDTLEHHNPHIVRDNERLWMSHCLRKYRDLQARIEDGAMEPVSSWRVLYWDMRRQDEARAQEILHKVRVKSAAIERNVRKIQLTRVPAREVIGRGGGRPGRPAKEVSLVQRVRMDTIAHMRMMGGGSWWRSQSNPARSSLGGSGTHSRQISPAVSPAQSPPHLQSYSPPYLSSASSCSPPHSSYSPPYVPEISTSGGDLSPVFDVFGDMFGVPSGRTLAKKLPETVVIKEQTMMRRRPSSALAKRKRSDSETCVPGERRGQRPLVGSREDASAAAQDKRCEESTRQTEIRIEDTARRRSDGVETVDE</sequence>
<reference evidence="2" key="1">
    <citation type="submission" date="2022-07" db="EMBL/GenBank/DDBJ databases">
        <title>Phylogenomic reconstructions and comparative analyses of Kickxellomycotina fungi.</title>
        <authorList>
            <person name="Reynolds N.K."/>
            <person name="Stajich J.E."/>
            <person name="Barry K."/>
            <person name="Grigoriev I.V."/>
            <person name="Crous P."/>
            <person name="Smith M.E."/>
        </authorList>
    </citation>
    <scope>NUCLEOTIDE SEQUENCE</scope>
    <source>
        <strain evidence="2">CBS 109367</strain>
    </source>
</reference>
<feature type="region of interest" description="Disordered" evidence="1">
    <location>
        <begin position="287"/>
        <end position="360"/>
    </location>
</feature>
<keyword evidence="3" id="KW-1185">Reference proteome</keyword>